<feature type="compositionally biased region" description="Basic and acidic residues" evidence="1">
    <location>
        <begin position="125"/>
        <end position="135"/>
    </location>
</feature>
<feature type="compositionally biased region" description="Polar residues" evidence="1">
    <location>
        <begin position="13"/>
        <end position="27"/>
    </location>
</feature>
<evidence type="ECO:0000313" key="2">
    <source>
        <dbReference type="EMBL" id="CAI5795718.1"/>
    </source>
</evidence>
<dbReference type="Proteomes" id="UP001178461">
    <property type="component" value="Chromosome 15"/>
</dbReference>
<dbReference type="EMBL" id="OX395141">
    <property type="protein sequence ID" value="CAI5795718.1"/>
    <property type="molecule type" value="Genomic_DNA"/>
</dbReference>
<feature type="compositionally biased region" description="Polar residues" evidence="1">
    <location>
        <begin position="140"/>
        <end position="150"/>
    </location>
</feature>
<dbReference type="AlphaFoldDB" id="A0AA35LH45"/>
<evidence type="ECO:0000256" key="1">
    <source>
        <dbReference type="SAM" id="MobiDB-lite"/>
    </source>
</evidence>
<feature type="compositionally biased region" description="Basic and acidic residues" evidence="1">
    <location>
        <begin position="55"/>
        <end position="67"/>
    </location>
</feature>
<organism evidence="2 3">
    <name type="scientific">Podarcis lilfordi</name>
    <name type="common">Lilford's wall lizard</name>
    <dbReference type="NCBI Taxonomy" id="74358"/>
    <lineage>
        <taxon>Eukaryota</taxon>
        <taxon>Metazoa</taxon>
        <taxon>Chordata</taxon>
        <taxon>Craniata</taxon>
        <taxon>Vertebrata</taxon>
        <taxon>Euteleostomi</taxon>
        <taxon>Lepidosauria</taxon>
        <taxon>Squamata</taxon>
        <taxon>Bifurcata</taxon>
        <taxon>Unidentata</taxon>
        <taxon>Episquamata</taxon>
        <taxon>Laterata</taxon>
        <taxon>Lacertibaenia</taxon>
        <taxon>Lacertidae</taxon>
        <taxon>Podarcis</taxon>
    </lineage>
</organism>
<accession>A0AA35LH45</accession>
<feature type="region of interest" description="Disordered" evidence="1">
    <location>
        <begin position="109"/>
        <end position="162"/>
    </location>
</feature>
<name>A0AA35LH45_9SAUR</name>
<gene>
    <name evidence="2" type="ORF">PODLI_1B033771</name>
</gene>
<keyword evidence="3" id="KW-1185">Reference proteome</keyword>
<protein>
    <submittedName>
        <fullName evidence="2">Uncharacterized protein</fullName>
    </submittedName>
</protein>
<sequence length="162" mass="18129">MGAVIKKSRRDQCSCQRKTQRNQTRQGKPQAKQARKTRTKEVTKHVKKLSQKKGPGRDKECQLTKKAREDLSSYVEGLCKVVTAEADRLRKEKSESTISREVLVAALEQSLSQGSMTPGIKKTKKKEEASVEVAKRMPSPSEQQASSNQKLPKPRKRSAAPV</sequence>
<evidence type="ECO:0000313" key="3">
    <source>
        <dbReference type="Proteomes" id="UP001178461"/>
    </source>
</evidence>
<feature type="region of interest" description="Disordered" evidence="1">
    <location>
        <begin position="1"/>
        <end position="67"/>
    </location>
</feature>
<feature type="compositionally biased region" description="Basic residues" evidence="1">
    <location>
        <begin position="152"/>
        <end position="162"/>
    </location>
</feature>
<proteinExistence type="predicted"/>
<reference evidence="2" key="1">
    <citation type="submission" date="2022-12" db="EMBL/GenBank/DDBJ databases">
        <authorList>
            <person name="Alioto T."/>
            <person name="Alioto T."/>
            <person name="Gomez Garrido J."/>
        </authorList>
    </citation>
    <scope>NUCLEOTIDE SEQUENCE</scope>
</reference>